<reference evidence="8 9" key="1">
    <citation type="submission" date="2015-06" db="EMBL/GenBank/DDBJ databases">
        <title>Marinobacter subterrani, a genetically tractable neutrophilic iron-oxidizing strain isolated from the Soudan Iron Mine.</title>
        <authorList>
            <person name="Bonis B.M."/>
            <person name="Gralnick J.A."/>
        </authorList>
    </citation>
    <scope>NUCLEOTIDE SEQUENCE [LARGE SCALE GENOMIC DNA]</scope>
    <source>
        <strain evidence="8 9">JG233</strain>
    </source>
</reference>
<dbReference type="GO" id="GO:0005886">
    <property type="term" value="C:plasma membrane"/>
    <property type="evidence" value="ECO:0007669"/>
    <property type="project" value="TreeGrafter"/>
</dbReference>
<comment type="caution">
    <text evidence="8">The sequence shown here is derived from an EMBL/GenBank/DDBJ whole genome shotgun (WGS) entry which is preliminary data.</text>
</comment>
<comment type="subcellular location">
    <subcellularLocation>
        <location evidence="1">Membrane</location>
        <topology evidence="1">Multi-pass membrane protein</topology>
    </subcellularLocation>
</comment>
<evidence type="ECO:0000259" key="7">
    <source>
        <dbReference type="Pfam" id="PF04138"/>
    </source>
</evidence>
<keyword evidence="3 6" id="KW-0812">Transmembrane</keyword>
<evidence type="ECO:0000256" key="5">
    <source>
        <dbReference type="ARBA" id="ARBA00023136"/>
    </source>
</evidence>
<evidence type="ECO:0000256" key="2">
    <source>
        <dbReference type="ARBA" id="ARBA00009399"/>
    </source>
</evidence>
<keyword evidence="5 6" id="KW-0472">Membrane</keyword>
<dbReference type="GO" id="GO:0000271">
    <property type="term" value="P:polysaccharide biosynthetic process"/>
    <property type="evidence" value="ECO:0007669"/>
    <property type="project" value="InterPro"/>
</dbReference>
<accession>A0A0J7J4L4</accession>
<dbReference type="PANTHER" id="PTHR38459">
    <property type="entry name" value="PROPHAGE BACTOPRENOL-LINKED GLUCOSE TRANSLOCASE HOMOLOG"/>
    <property type="match status" value="1"/>
</dbReference>
<comment type="similarity">
    <text evidence="2">Belongs to the GtrA family.</text>
</comment>
<dbReference type="OrthoDB" id="6198004at2"/>
<keyword evidence="4 6" id="KW-1133">Transmembrane helix</keyword>
<gene>
    <name evidence="8" type="ORF">Msub_20329</name>
</gene>
<dbReference type="PATRIC" id="fig|1658765.3.peg.3600"/>
<evidence type="ECO:0000256" key="3">
    <source>
        <dbReference type="ARBA" id="ARBA00022692"/>
    </source>
</evidence>
<proteinExistence type="inferred from homology"/>
<dbReference type="Pfam" id="PF04138">
    <property type="entry name" value="GtrA_DPMS_TM"/>
    <property type="match status" value="1"/>
</dbReference>
<feature type="transmembrane region" description="Helical" evidence="6">
    <location>
        <begin position="42"/>
        <end position="59"/>
    </location>
</feature>
<feature type="transmembrane region" description="Helical" evidence="6">
    <location>
        <begin position="14"/>
        <end position="36"/>
    </location>
</feature>
<feature type="domain" description="GtrA/DPMS transmembrane" evidence="7">
    <location>
        <begin position="16"/>
        <end position="128"/>
    </location>
</feature>
<dbReference type="STRING" id="1658765.Msub_20329"/>
<dbReference type="InterPro" id="IPR051401">
    <property type="entry name" value="GtrA_CellWall_Glycosyl"/>
</dbReference>
<evidence type="ECO:0000313" key="9">
    <source>
        <dbReference type="Proteomes" id="UP000036102"/>
    </source>
</evidence>
<sequence length="137" mass="14729">MRSATSQVNRWTRLLRFLTGGGVATLVHWLVMFALIQAGTDAIVATATGASVGLAVNYLAQHRYTFRSGLAHRVAFPRYLTSAALGWSLNLIAFSAIYTATGMAMASQAAATAAATLANYLLAEKFVFQEEQTNDTH</sequence>
<dbReference type="RefSeq" id="WP_048497426.1">
    <property type="nucleotide sequence ID" value="NZ_JADQCF010000019.1"/>
</dbReference>
<evidence type="ECO:0000313" key="8">
    <source>
        <dbReference type="EMBL" id="KMQ73132.1"/>
    </source>
</evidence>
<name>A0A0J7J4L4_9GAMM</name>
<evidence type="ECO:0000256" key="6">
    <source>
        <dbReference type="SAM" id="Phobius"/>
    </source>
</evidence>
<organism evidence="8 9">
    <name type="scientific">Marinobacter subterrani</name>
    <dbReference type="NCBI Taxonomy" id="1658765"/>
    <lineage>
        <taxon>Bacteria</taxon>
        <taxon>Pseudomonadati</taxon>
        <taxon>Pseudomonadota</taxon>
        <taxon>Gammaproteobacteria</taxon>
        <taxon>Pseudomonadales</taxon>
        <taxon>Marinobacteraceae</taxon>
        <taxon>Marinobacter</taxon>
    </lineage>
</organism>
<evidence type="ECO:0000256" key="4">
    <source>
        <dbReference type="ARBA" id="ARBA00022989"/>
    </source>
</evidence>
<evidence type="ECO:0000256" key="1">
    <source>
        <dbReference type="ARBA" id="ARBA00004141"/>
    </source>
</evidence>
<protein>
    <submittedName>
        <fullName evidence="8">Putative flippase GtrA (Transmembrane translocase of bactoprenol-linked glucose)</fullName>
    </submittedName>
</protein>
<dbReference type="EMBL" id="LFBU01000002">
    <property type="protein sequence ID" value="KMQ73132.1"/>
    <property type="molecule type" value="Genomic_DNA"/>
</dbReference>
<dbReference type="PANTHER" id="PTHR38459:SF1">
    <property type="entry name" value="PROPHAGE BACTOPRENOL-LINKED GLUCOSE TRANSLOCASE HOMOLOG"/>
    <property type="match status" value="1"/>
</dbReference>
<dbReference type="Proteomes" id="UP000036102">
    <property type="component" value="Unassembled WGS sequence"/>
</dbReference>
<keyword evidence="9" id="KW-1185">Reference proteome</keyword>
<dbReference type="InterPro" id="IPR007267">
    <property type="entry name" value="GtrA_DPMS_TM"/>
</dbReference>
<feature type="transmembrane region" description="Helical" evidence="6">
    <location>
        <begin position="79"/>
        <end position="98"/>
    </location>
</feature>
<dbReference type="AlphaFoldDB" id="A0A0J7J4L4"/>